<evidence type="ECO:0000256" key="1">
    <source>
        <dbReference type="ARBA" id="ARBA00004651"/>
    </source>
</evidence>
<evidence type="ECO:0000256" key="7">
    <source>
        <dbReference type="SAM" id="Phobius"/>
    </source>
</evidence>
<protein>
    <recommendedName>
        <fullName evidence="10">Permease</fullName>
    </recommendedName>
</protein>
<evidence type="ECO:0000256" key="4">
    <source>
        <dbReference type="ARBA" id="ARBA00022692"/>
    </source>
</evidence>
<evidence type="ECO:0008006" key="10">
    <source>
        <dbReference type="Google" id="ProtNLM"/>
    </source>
</evidence>
<evidence type="ECO:0000256" key="6">
    <source>
        <dbReference type="ARBA" id="ARBA00023136"/>
    </source>
</evidence>
<proteinExistence type="inferred from homology"/>
<feature type="transmembrane region" description="Helical" evidence="7">
    <location>
        <begin position="48"/>
        <end position="73"/>
    </location>
</feature>
<accession>A0A4R6U956</accession>
<keyword evidence="5 7" id="KW-1133">Transmembrane helix</keyword>
<sequence>MTWLRSYYLDITWLIILLTTAMLATLLHQLSLQGQWMPTQLEQVTTIFISLIIEALPFLLIGILIAGAIQLFVTEEHVQRWIPKHPVLSVLMGCVVGSIFPACECGIVPIVRRLIYKGVPIPAALGFLLTGPLINPMVIFSTYMAFGQSLEMAGMRMGIGFVAACIIAFTARSLLRTNPFKQDGVKAVNHPHTKKAPFIERFRHMLNHSIDELFDVGKFFVLGALLAALMQTFVAAGDMLLFGQNMMSSTLLMMALAFLLSLCSEADAFIGASFSSIFPTTSILAFLIYGPMIDLKNTLMLLSVFKPKFVVSFVLLVTVIVACTVWLSALLFQLGV</sequence>
<keyword evidence="9" id="KW-1185">Reference proteome</keyword>
<dbReference type="EMBL" id="SNYJ01000004">
    <property type="protein sequence ID" value="TDQ41205.1"/>
    <property type="molecule type" value="Genomic_DNA"/>
</dbReference>
<dbReference type="OrthoDB" id="9810876at2"/>
<dbReference type="InterPro" id="IPR052923">
    <property type="entry name" value="UPF0718"/>
</dbReference>
<keyword evidence="6 7" id="KW-0472">Membrane</keyword>
<comment type="subcellular location">
    <subcellularLocation>
        <location evidence="1">Cell membrane</location>
        <topology evidence="1">Multi-pass membrane protein</topology>
    </subcellularLocation>
</comment>
<name>A0A4R6U956_9BACI</name>
<comment type="similarity">
    <text evidence="2">Belongs to the UPF0718 family.</text>
</comment>
<feature type="transmembrane region" description="Helical" evidence="7">
    <location>
        <begin position="242"/>
        <end position="262"/>
    </location>
</feature>
<dbReference type="PANTHER" id="PTHR34184">
    <property type="entry name" value="UPF0718 PROTEIN YCGR"/>
    <property type="match status" value="1"/>
</dbReference>
<dbReference type="RefSeq" id="WP_133579801.1">
    <property type="nucleotide sequence ID" value="NZ_SNYJ01000004.1"/>
</dbReference>
<feature type="transmembrane region" description="Helical" evidence="7">
    <location>
        <begin position="213"/>
        <end position="236"/>
    </location>
</feature>
<feature type="transmembrane region" description="Helical" evidence="7">
    <location>
        <begin position="309"/>
        <end position="332"/>
    </location>
</feature>
<keyword evidence="4 7" id="KW-0812">Transmembrane</keyword>
<dbReference type="InterPro" id="IPR005524">
    <property type="entry name" value="DUF318"/>
</dbReference>
<dbReference type="Pfam" id="PF03773">
    <property type="entry name" value="ArsP_1"/>
    <property type="match status" value="1"/>
</dbReference>
<evidence type="ECO:0000313" key="8">
    <source>
        <dbReference type="EMBL" id="TDQ41205.1"/>
    </source>
</evidence>
<comment type="caution">
    <text evidence="8">The sequence shown here is derived from an EMBL/GenBank/DDBJ whole genome shotgun (WGS) entry which is preliminary data.</text>
</comment>
<feature type="transmembrane region" description="Helical" evidence="7">
    <location>
        <begin position="269"/>
        <end position="289"/>
    </location>
</feature>
<dbReference type="Proteomes" id="UP000295632">
    <property type="component" value="Unassembled WGS sequence"/>
</dbReference>
<gene>
    <name evidence="8" type="ORF">EV213_104203</name>
</gene>
<dbReference type="GO" id="GO:0005886">
    <property type="term" value="C:plasma membrane"/>
    <property type="evidence" value="ECO:0007669"/>
    <property type="project" value="UniProtKB-SubCell"/>
</dbReference>
<feature type="transmembrane region" description="Helical" evidence="7">
    <location>
        <begin position="85"/>
        <end position="111"/>
    </location>
</feature>
<keyword evidence="3" id="KW-1003">Cell membrane</keyword>
<evidence type="ECO:0000256" key="2">
    <source>
        <dbReference type="ARBA" id="ARBA00006386"/>
    </source>
</evidence>
<evidence type="ECO:0000313" key="9">
    <source>
        <dbReference type="Proteomes" id="UP000295632"/>
    </source>
</evidence>
<evidence type="ECO:0000256" key="5">
    <source>
        <dbReference type="ARBA" id="ARBA00022989"/>
    </source>
</evidence>
<reference evidence="8 9" key="1">
    <citation type="submission" date="2019-03" db="EMBL/GenBank/DDBJ databases">
        <title>Genomic Encyclopedia of Type Strains, Phase IV (KMG-IV): sequencing the most valuable type-strain genomes for metagenomic binning, comparative biology and taxonomic classification.</title>
        <authorList>
            <person name="Goeker M."/>
        </authorList>
    </citation>
    <scope>NUCLEOTIDE SEQUENCE [LARGE SCALE GENOMIC DNA]</scope>
    <source>
        <strain evidence="8 9">DSM 28697</strain>
    </source>
</reference>
<feature type="transmembrane region" description="Helical" evidence="7">
    <location>
        <begin position="123"/>
        <end position="146"/>
    </location>
</feature>
<dbReference type="PANTHER" id="PTHR34184:SF4">
    <property type="entry name" value="UPF0718 PROTEIN YCGR"/>
    <property type="match status" value="1"/>
</dbReference>
<feature type="transmembrane region" description="Helical" evidence="7">
    <location>
        <begin position="6"/>
        <end position="27"/>
    </location>
</feature>
<evidence type="ECO:0000256" key="3">
    <source>
        <dbReference type="ARBA" id="ARBA00022475"/>
    </source>
</evidence>
<dbReference type="AlphaFoldDB" id="A0A4R6U956"/>
<feature type="transmembrane region" description="Helical" evidence="7">
    <location>
        <begin position="152"/>
        <end position="171"/>
    </location>
</feature>
<organism evidence="8 9">
    <name type="scientific">Aureibacillus halotolerans</name>
    <dbReference type="NCBI Taxonomy" id="1508390"/>
    <lineage>
        <taxon>Bacteria</taxon>
        <taxon>Bacillati</taxon>
        <taxon>Bacillota</taxon>
        <taxon>Bacilli</taxon>
        <taxon>Bacillales</taxon>
        <taxon>Bacillaceae</taxon>
        <taxon>Aureibacillus</taxon>
    </lineage>
</organism>